<dbReference type="OrthoDB" id="845153at2759"/>
<gene>
    <name evidence="1" type="ORF">OLEA9_A090474</name>
</gene>
<dbReference type="AlphaFoldDB" id="A0A8S0RNI2"/>
<dbReference type="EMBL" id="CACTIH010003673">
    <property type="protein sequence ID" value="CAA2981482.1"/>
    <property type="molecule type" value="Genomic_DNA"/>
</dbReference>
<evidence type="ECO:0000313" key="2">
    <source>
        <dbReference type="Proteomes" id="UP000594638"/>
    </source>
</evidence>
<comment type="caution">
    <text evidence="1">The sequence shown here is derived from an EMBL/GenBank/DDBJ whole genome shotgun (WGS) entry which is preliminary data.</text>
</comment>
<evidence type="ECO:0000313" key="1">
    <source>
        <dbReference type="EMBL" id="CAA2981482.1"/>
    </source>
</evidence>
<protein>
    <submittedName>
        <fullName evidence="1">Uncharacterized protein</fullName>
    </submittedName>
</protein>
<keyword evidence="2" id="KW-1185">Reference proteome</keyword>
<reference evidence="1 2" key="1">
    <citation type="submission" date="2019-12" db="EMBL/GenBank/DDBJ databases">
        <authorList>
            <person name="Alioto T."/>
            <person name="Alioto T."/>
            <person name="Gomez Garrido J."/>
        </authorList>
    </citation>
    <scope>NUCLEOTIDE SEQUENCE [LARGE SCALE GENOMIC DNA]</scope>
</reference>
<accession>A0A8S0RNI2</accession>
<proteinExistence type="predicted"/>
<dbReference type="Proteomes" id="UP000594638">
    <property type="component" value="Unassembled WGS sequence"/>
</dbReference>
<name>A0A8S0RNI2_OLEEU</name>
<organism evidence="1 2">
    <name type="scientific">Olea europaea subsp. europaea</name>
    <dbReference type="NCBI Taxonomy" id="158383"/>
    <lineage>
        <taxon>Eukaryota</taxon>
        <taxon>Viridiplantae</taxon>
        <taxon>Streptophyta</taxon>
        <taxon>Embryophyta</taxon>
        <taxon>Tracheophyta</taxon>
        <taxon>Spermatophyta</taxon>
        <taxon>Magnoliopsida</taxon>
        <taxon>eudicotyledons</taxon>
        <taxon>Gunneridae</taxon>
        <taxon>Pentapetalae</taxon>
        <taxon>asterids</taxon>
        <taxon>lamiids</taxon>
        <taxon>Lamiales</taxon>
        <taxon>Oleaceae</taxon>
        <taxon>Oleeae</taxon>
        <taxon>Olea</taxon>
    </lineage>
</organism>
<sequence>MSLKVNGPMDCIAELFDEQKDELAAQEKLKWQLVEAEAELEARKKPLEDAGPTFIGEGLVIDEWV</sequence>
<dbReference type="Gramene" id="OE9A090474T1">
    <property type="protein sequence ID" value="OE9A090474C1"/>
    <property type="gene ID" value="OE9A090474"/>
</dbReference>